<feature type="domain" description="HTH marR-type" evidence="1">
    <location>
        <begin position="5"/>
        <end position="140"/>
    </location>
</feature>
<dbReference type="PROSITE" id="PS50995">
    <property type="entry name" value="HTH_MARR_2"/>
    <property type="match status" value="1"/>
</dbReference>
<dbReference type="EMBL" id="BPFH01000002">
    <property type="protein sequence ID" value="GIT94960.1"/>
    <property type="molecule type" value="Genomic_DNA"/>
</dbReference>
<keyword evidence="3" id="KW-1185">Reference proteome</keyword>
<reference evidence="2 3" key="1">
    <citation type="submission" date="2021-05" db="EMBL/GenBank/DDBJ databases">
        <title>Bacteria Genome sequencing.</title>
        <authorList>
            <person name="Takabe Y."/>
            <person name="Nakajima Y."/>
            <person name="Suzuki S."/>
            <person name="Shiozaki T."/>
        </authorList>
    </citation>
    <scope>NUCLEOTIDE SEQUENCE [LARGE SCALE GENOMIC DNA]</scope>
    <source>
        <strain evidence="2 3">AI_62</strain>
    </source>
</reference>
<dbReference type="InterPro" id="IPR036388">
    <property type="entry name" value="WH-like_DNA-bd_sf"/>
</dbReference>
<evidence type="ECO:0000259" key="1">
    <source>
        <dbReference type="PROSITE" id="PS50995"/>
    </source>
</evidence>
<dbReference type="PANTHER" id="PTHR33164:SF99">
    <property type="entry name" value="MARR FAMILY REGULATORY PROTEIN"/>
    <property type="match status" value="1"/>
</dbReference>
<sequence>MQAQDTELALLIDRFMRRIHFGLQSKSHDFDTQNVGPGGGIVLLTLADMGQVGLQDLTRRVARDKSQMTRTIRSLEGKGLVCRSPSAQDARVTLVSLTPEGKDVVRALQAAVAETISEILTPITPSEEATLKDLLTRALAEASDAVRGRD</sequence>
<dbReference type="RefSeq" id="WP_220748446.1">
    <property type="nucleotide sequence ID" value="NZ_BPFH01000002.1"/>
</dbReference>
<dbReference type="InterPro" id="IPR000835">
    <property type="entry name" value="HTH_MarR-typ"/>
</dbReference>
<gene>
    <name evidence="2" type="ORF">JANAI62_15830</name>
</gene>
<dbReference type="InterPro" id="IPR039422">
    <property type="entry name" value="MarR/SlyA-like"/>
</dbReference>
<dbReference type="Proteomes" id="UP000786693">
    <property type="component" value="Unassembled WGS sequence"/>
</dbReference>
<dbReference type="Pfam" id="PF01047">
    <property type="entry name" value="MarR"/>
    <property type="match status" value="1"/>
</dbReference>
<dbReference type="SUPFAM" id="SSF46785">
    <property type="entry name" value="Winged helix' DNA-binding domain"/>
    <property type="match status" value="1"/>
</dbReference>
<evidence type="ECO:0000313" key="2">
    <source>
        <dbReference type="EMBL" id="GIT94960.1"/>
    </source>
</evidence>
<dbReference type="PANTHER" id="PTHR33164">
    <property type="entry name" value="TRANSCRIPTIONAL REGULATOR, MARR FAMILY"/>
    <property type="match status" value="1"/>
</dbReference>
<organism evidence="2 3">
    <name type="scientific">Jannaschia pagri</name>
    <dbReference type="NCBI Taxonomy" id="2829797"/>
    <lineage>
        <taxon>Bacteria</taxon>
        <taxon>Pseudomonadati</taxon>
        <taxon>Pseudomonadota</taxon>
        <taxon>Alphaproteobacteria</taxon>
        <taxon>Rhodobacterales</taxon>
        <taxon>Roseobacteraceae</taxon>
        <taxon>Jannaschia</taxon>
    </lineage>
</organism>
<comment type="caution">
    <text evidence="2">The sequence shown here is derived from an EMBL/GenBank/DDBJ whole genome shotgun (WGS) entry which is preliminary data.</text>
</comment>
<accession>A0ABQ4NKL2</accession>
<dbReference type="Gene3D" id="1.10.10.10">
    <property type="entry name" value="Winged helix-like DNA-binding domain superfamily/Winged helix DNA-binding domain"/>
    <property type="match status" value="1"/>
</dbReference>
<proteinExistence type="predicted"/>
<name>A0ABQ4NKL2_9RHOB</name>
<protein>
    <recommendedName>
        <fullName evidence="1">HTH marR-type domain-containing protein</fullName>
    </recommendedName>
</protein>
<dbReference type="PRINTS" id="PR00598">
    <property type="entry name" value="HTHMARR"/>
</dbReference>
<dbReference type="InterPro" id="IPR036390">
    <property type="entry name" value="WH_DNA-bd_sf"/>
</dbReference>
<dbReference type="SMART" id="SM00347">
    <property type="entry name" value="HTH_MARR"/>
    <property type="match status" value="1"/>
</dbReference>
<evidence type="ECO:0000313" key="3">
    <source>
        <dbReference type="Proteomes" id="UP000786693"/>
    </source>
</evidence>